<feature type="domain" description="Rieske" evidence="11">
    <location>
        <begin position="69"/>
        <end position="159"/>
    </location>
</feature>
<gene>
    <name evidence="12" type="ORF">SAMN05444921_10833</name>
</gene>
<dbReference type="GO" id="GO:0051213">
    <property type="term" value="F:dioxygenase activity"/>
    <property type="evidence" value="ECO:0007669"/>
    <property type="project" value="UniProtKB-KW"/>
</dbReference>
<dbReference type="PROSITE" id="PS51296">
    <property type="entry name" value="RIESKE"/>
    <property type="match status" value="1"/>
</dbReference>
<evidence type="ECO:0000256" key="1">
    <source>
        <dbReference type="ARBA" id="ARBA00002494"/>
    </source>
</evidence>
<sequence>MTGTQGPARAVARRTVFTAAGGAGLAAALTACGGSESSGSGTVTPADGGSTGGSTGGTTGGTTGGSGGKVIASIADIPEGGGKVIGDIVVTQPTAGEFKAFSSKCTHQGCAVKSVADGIINCPCHNSNFDAGDGSVKSGPATTPLPAAAIVVEGGSIKLA</sequence>
<keyword evidence="7" id="KW-1015">Disulfide bond</keyword>
<dbReference type="FunFam" id="2.102.10.10:FF:000016">
    <property type="entry name" value="Nitrite reductase/ring-hydroxylating ferredoxin subunit"/>
    <property type="match status" value="1"/>
</dbReference>
<evidence type="ECO:0000256" key="7">
    <source>
        <dbReference type="ARBA" id="ARBA00023157"/>
    </source>
</evidence>
<keyword evidence="6" id="KW-0411">Iron-sulfur</keyword>
<feature type="compositionally biased region" description="Gly residues" evidence="10">
    <location>
        <begin position="49"/>
        <end position="68"/>
    </location>
</feature>
<dbReference type="InterPro" id="IPR017941">
    <property type="entry name" value="Rieske_2Fe-2S"/>
</dbReference>
<keyword evidence="12" id="KW-0560">Oxidoreductase</keyword>
<keyword evidence="5" id="KW-0408">Iron</keyword>
<dbReference type="GO" id="GO:0016020">
    <property type="term" value="C:membrane"/>
    <property type="evidence" value="ECO:0007669"/>
    <property type="project" value="InterPro"/>
</dbReference>
<dbReference type="Pfam" id="PF00355">
    <property type="entry name" value="Rieske"/>
    <property type="match status" value="1"/>
</dbReference>
<protein>
    <recommendedName>
        <fullName evidence="2">Cytochrome bc1 complex Rieske iron-sulfur subunit</fullName>
    </recommendedName>
    <alternativeName>
        <fullName evidence="8">Cytochrome bc1 reductase complex subunit QcrA</fullName>
    </alternativeName>
</protein>
<comment type="function">
    <text evidence="1">Iron-sulfur subunit of the cytochrome bc1 complex, an essential component of the respiratory electron transport chain required for ATP synthesis. The bc1 complex catalyzes the oxidation of menaquinol and the reduction of cytochrome c in the respiratory chain. The bc1 complex operates through a Q-cycle mechanism that couples electron transfer to generation of the proton gradient that drives ATP synthesis.</text>
</comment>
<dbReference type="GO" id="GO:0046872">
    <property type="term" value="F:metal ion binding"/>
    <property type="evidence" value="ECO:0007669"/>
    <property type="project" value="UniProtKB-KW"/>
</dbReference>
<dbReference type="OrthoDB" id="25106at2"/>
<dbReference type="GO" id="GO:0051537">
    <property type="term" value="F:2 iron, 2 sulfur cluster binding"/>
    <property type="evidence" value="ECO:0007669"/>
    <property type="project" value="UniProtKB-KW"/>
</dbReference>
<organism evidence="12 13">
    <name type="scientific">Streptomyces wuyuanensis</name>
    <dbReference type="NCBI Taxonomy" id="1196353"/>
    <lineage>
        <taxon>Bacteria</taxon>
        <taxon>Bacillati</taxon>
        <taxon>Actinomycetota</taxon>
        <taxon>Actinomycetes</taxon>
        <taxon>Kitasatosporales</taxon>
        <taxon>Streptomycetaceae</taxon>
        <taxon>Streptomyces</taxon>
    </lineage>
</organism>
<dbReference type="InterPro" id="IPR036922">
    <property type="entry name" value="Rieske_2Fe-2S_sf"/>
</dbReference>
<keyword evidence="13" id="KW-1185">Reference proteome</keyword>
<dbReference type="RefSeq" id="WP_093654342.1">
    <property type="nucleotide sequence ID" value="NZ_FNHI01000008.1"/>
</dbReference>
<keyword evidence="4" id="KW-0479">Metal-binding</keyword>
<dbReference type="CDD" id="cd03467">
    <property type="entry name" value="Rieske"/>
    <property type="match status" value="1"/>
</dbReference>
<reference evidence="13" key="1">
    <citation type="submission" date="2016-10" db="EMBL/GenBank/DDBJ databases">
        <authorList>
            <person name="Varghese N."/>
            <person name="Submissions S."/>
        </authorList>
    </citation>
    <scope>NUCLEOTIDE SEQUENCE [LARGE SCALE GENOMIC DNA]</scope>
    <source>
        <strain evidence="13">CGMCC 4.7042</strain>
    </source>
</reference>
<keyword evidence="3" id="KW-0001">2Fe-2S</keyword>
<evidence type="ECO:0000256" key="6">
    <source>
        <dbReference type="ARBA" id="ARBA00023014"/>
    </source>
</evidence>
<evidence type="ECO:0000256" key="2">
    <source>
        <dbReference type="ARBA" id="ARBA00015816"/>
    </source>
</evidence>
<dbReference type="GeneID" id="40830012"/>
<name>A0A1G9T321_9ACTN</name>
<dbReference type="PANTHER" id="PTHR10134">
    <property type="entry name" value="CYTOCHROME B-C1 COMPLEX SUBUNIT RIESKE, MITOCHONDRIAL"/>
    <property type="match status" value="1"/>
</dbReference>
<evidence type="ECO:0000256" key="4">
    <source>
        <dbReference type="ARBA" id="ARBA00022723"/>
    </source>
</evidence>
<dbReference type="EMBL" id="FNHI01000008">
    <property type="protein sequence ID" value="SDM42123.1"/>
    <property type="molecule type" value="Genomic_DNA"/>
</dbReference>
<comment type="cofactor">
    <cofactor evidence="9">
        <name>[2Fe-2S] cluster</name>
        <dbReference type="ChEBI" id="CHEBI:190135"/>
    </cofactor>
</comment>
<dbReference type="InterPro" id="IPR005805">
    <property type="entry name" value="Rieske_Fe-S_prot_C"/>
</dbReference>
<evidence type="ECO:0000313" key="13">
    <source>
        <dbReference type="Proteomes" id="UP000199063"/>
    </source>
</evidence>
<dbReference type="Gene3D" id="2.102.10.10">
    <property type="entry name" value="Rieske [2Fe-2S] iron-sulphur domain"/>
    <property type="match status" value="1"/>
</dbReference>
<dbReference type="STRING" id="1196353.SAMN05444921_10833"/>
<evidence type="ECO:0000256" key="9">
    <source>
        <dbReference type="ARBA" id="ARBA00034078"/>
    </source>
</evidence>
<evidence type="ECO:0000256" key="10">
    <source>
        <dbReference type="SAM" id="MobiDB-lite"/>
    </source>
</evidence>
<accession>A0A1G9T321</accession>
<evidence type="ECO:0000256" key="5">
    <source>
        <dbReference type="ARBA" id="ARBA00023004"/>
    </source>
</evidence>
<evidence type="ECO:0000256" key="3">
    <source>
        <dbReference type="ARBA" id="ARBA00022714"/>
    </source>
</evidence>
<feature type="region of interest" description="Disordered" evidence="10">
    <location>
        <begin position="37"/>
        <end position="68"/>
    </location>
</feature>
<evidence type="ECO:0000313" key="12">
    <source>
        <dbReference type="EMBL" id="SDM42123.1"/>
    </source>
</evidence>
<dbReference type="AlphaFoldDB" id="A0A1G9T321"/>
<dbReference type="GO" id="GO:0004497">
    <property type="term" value="F:monooxygenase activity"/>
    <property type="evidence" value="ECO:0007669"/>
    <property type="project" value="UniProtKB-ARBA"/>
</dbReference>
<dbReference type="PRINTS" id="PR00162">
    <property type="entry name" value="RIESKE"/>
</dbReference>
<dbReference type="SUPFAM" id="SSF50022">
    <property type="entry name" value="ISP domain"/>
    <property type="match status" value="1"/>
</dbReference>
<keyword evidence="12" id="KW-0223">Dioxygenase</keyword>
<evidence type="ECO:0000256" key="8">
    <source>
        <dbReference type="ARBA" id="ARBA00029586"/>
    </source>
</evidence>
<proteinExistence type="predicted"/>
<dbReference type="GO" id="GO:0016705">
    <property type="term" value="F:oxidoreductase activity, acting on paired donors, with incorporation or reduction of molecular oxygen"/>
    <property type="evidence" value="ECO:0007669"/>
    <property type="project" value="UniProtKB-ARBA"/>
</dbReference>
<evidence type="ECO:0000259" key="11">
    <source>
        <dbReference type="PROSITE" id="PS51296"/>
    </source>
</evidence>
<dbReference type="Proteomes" id="UP000199063">
    <property type="component" value="Unassembled WGS sequence"/>
</dbReference>
<dbReference type="InterPro" id="IPR014349">
    <property type="entry name" value="Rieske_Fe-S_prot"/>
</dbReference>